<evidence type="ECO:0000313" key="3">
    <source>
        <dbReference type="EMBL" id="OVZ85068.1"/>
    </source>
</evidence>
<reference evidence="3 4" key="1">
    <citation type="submission" date="2017-05" db="EMBL/GenBank/DDBJ databases">
        <title>Whole genome sequencing of Yersinia kristensenii.</title>
        <authorList>
            <person name="Campioni F."/>
        </authorList>
    </citation>
    <scope>NUCLEOTIDE SEQUENCE [LARGE SCALE GENOMIC DNA]</scope>
    <source>
        <strain evidence="3 4">CFSAN060536</strain>
    </source>
</reference>
<dbReference type="EMBL" id="NHOI01000022">
    <property type="protein sequence ID" value="OVZ85068.1"/>
    <property type="molecule type" value="Genomic_DNA"/>
</dbReference>
<keyword evidence="2" id="KW-0079">Bacteriocin immunity</keyword>
<dbReference type="GO" id="GO:0030153">
    <property type="term" value="P:bacteriocin immunity"/>
    <property type="evidence" value="ECO:0007669"/>
    <property type="project" value="UniProtKB-KW"/>
</dbReference>
<gene>
    <name evidence="3" type="ORF">CBW57_14845</name>
</gene>
<evidence type="ECO:0000256" key="2">
    <source>
        <dbReference type="ARBA" id="ARBA00023025"/>
    </source>
</evidence>
<organism evidence="3 4">
    <name type="scientific">Yersinia intermedia</name>
    <dbReference type="NCBI Taxonomy" id="631"/>
    <lineage>
        <taxon>Bacteria</taxon>
        <taxon>Pseudomonadati</taxon>
        <taxon>Pseudomonadota</taxon>
        <taxon>Gammaproteobacteria</taxon>
        <taxon>Enterobacterales</taxon>
        <taxon>Yersiniaceae</taxon>
        <taxon>Yersinia</taxon>
    </lineage>
</organism>
<comment type="caution">
    <text evidence="3">The sequence shown here is derived from an EMBL/GenBank/DDBJ whole genome shotgun (WGS) entry which is preliminary data.</text>
</comment>
<dbReference type="InterPro" id="IPR000290">
    <property type="entry name" value="Colicin_pyocin"/>
</dbReference>
<dbReference type="GO" id="GO:0015643">
    <property type="term" value="F:toxic substance binding"/>
    <property type="evidence" value="ECO:0007669"/>
    <property type="project" value="InterPro"/>
</dbReference>
<dbReference type="AlphaFoldDB" id="A0A208ZXE1"/>
<sequence length="87" mass="10232">MESKKLSDYSEREFLGFLKDLYYVNKDIYPTEKAHEIAVEKFEELTEHPDGSDLIYYPNDNREDSPEGIVAEIKKWRAENGKPGFKE</sequence>
<accession>A0A208ZXE1</accession>
<dbReference type="CDD" id="cd16363">
    <property type="entry name" value="Col_Im_like"/>
    <property type="match status" value="1"/>
</dbReference>
<dbReference type="Pfam" id="PF01320">
    <property type="entry name" value="Colicin_Pyocin"/>
    <property type="match status" value="1"/>
</dbReference>
<dbReference type="Proteomes" id="UP000196440">
    <property type="component" value="Unassembled WGS sequence"/>
</dbReference>
<evidence type="ECO:0000256" key="1">
    <source>
        <dbReference type="ARBA" id="ARBA00009346"/>
    </source>
</evidence>
<name>A0A208ZXE1_YERIN</name>
<evidence type="ECO:0000313" key="4">
    <source>
        <dbReference type="Proteomes" id="UP000196440"/>
    </source>
</evidence>
<comment type="similarity">
    <text evidence="1">Belongs to the colicins ColE2/ColE8/ColE9 and pyocins S1/S2 family.</text>
</comment>
<dbReference type="SUPFAM" id="SSF47345">
    <property type="entry name" value="Colicin E immunity proteins"/>
    <property type="match status" value="1"/>
</dbReference>
<dbReference type="RefSeq" id="WP_050086957.1">
    <property type="nucleotide sequence ID" value="NZ_CBCPKE010000017.1"/>
</dbReference>
<proteinExistence type="inferred from homology"/>
<protein>
    <submittedName>
        <fullName evidence="3">Bacteriocin immunity protein</fullName>
    </submittedName>
</protein>
<dbReference type="PRINTS" id="PR01299">
    <property type="entry name" value="PYOCIN"/>
</dbReference>
<dbReference type="InterPro" id="IPR035900">
    <property type="entry name" value="Colicin_E_sf"/>
</dbReference>
<dbReference type="Gene3D" id="1.10.1200.20">
    <property type="entry name" value="Colicin E immunity protein"/>
    <property type="match status" value="1"/>
</dbReference>